<reference evidence="1 2" key="1">
    <citation type="submission" date="2019-12" db="EMBL/GenBank/DDBJ databases">
        <title>Genomic-based taxomic classification of the family Erythrobacteraceae.</title>
        <authorList>
            <person name="Xu L."/>
        </authorList>
    </citation>
    <scope>NUCLEOTIDE SEQUENCE [LARGE SCALE GENOMIC DNA]</scope>
    <source>
        <strain evidence="1 2">KEMB 9005-328</strain>
    </source>
</reference>
<accession>A0A845AHT6</accession>
<sequence length="52" mass="5854">MHPALTQAIVLAAISKLPENTKRQLTSKVQQRRDRAEEVLSASIVLTLSQRR</sequence>
<dbReference type="Proteomes" id="UP000439780">
    <property type="component" value="Unassembled WGS sequence"/>
</dbReference>
<dbReference type="EMBL" id="WTYA01000004">
    <property type="protein sequence ID" value="MXP28481.1"/>
    <property type="molecule type" value="Genomic_DNA"/>
</dbReference>
<evidence type="ECO:0000313" key="1">
    <source>
        <dbReference type="EMBL" id="MXP28481.1"/>
    </source>
</evidence>
<evidence type="ECO:0000313" key="2">
    <source>
        <dbReference type="Proteomes" id="UP000439780"/>
    </source>
</evidence>
<name>A0A845AHT6_9SPHN</name>
<dbReference type="AlphaFoldDB" id="A0A845AHT6"/>
<protein>
    <submittedName>
        <fullName evidence="1">Uncharacterized protein</fullName>
    </submittedName>
</protein>
<organism evidence="1 2">
    <name type="scientific">Qipengyuania algicida</name>
    <dbReference type="NCBI Taxonomy" id="1836209"/>
    <lineage>
        <taxon>Bacteria</taxon>
        <taxon>Pseudomonadati</taxon>
        <taxon>Pseudomonadota</taxon>
        <taxon>Alphaproteobacteria</taxon>
        <taxon>Sphingomonadales</taxon>
        <taxon>Erythrobacteraceae</taxon>
        <taxon>Qipengyuania</taxon>
    </lineage>
</organism>
<comment type="caution">
    <text evidence="1">The sequence shown here is derived from an EMBL/GenBank/DDBJ whole genome shotgun (WGS) entry which is preliminary data.</text>
</comment>
<proteinExistence type="predicted"/>
<keyword evidence="2" id="KW-1185">Reference proteome</keyword>
<gene>
    <name evidence="1" type="ORF">GRI58_06550</name>
</gene>